<proteinExistence type="predicted"/>
<name>A0AAV4W414_9ARAC</name>
<protein>
    <submittedName>
        <fullName evidence="2">Uncharacterized protein</fullName>
    </submittedName>
</protein>
<evidence type="ECO:0000256" key="1">
    <source>
        <dbReference type="SAM" id="MobiDB-lite"/>
    </source>
</evidence>
<feature type="region of interest" description="Disordered" evidence="1">
    <location>
        <begin position="261"/>
        <end position="280"/>
    </location>
</feature>
<organism evidence="2 3">
    <name type="scientific">Caerostris darwini</name>
    <dbReference type="NCBI Taxonomy" id="1538125"/>
    <lineage>
        <taxon>Eukaryota</taxon>
        <taxon>Metazoa</taxon>
        <taxon>Ecdysozoa</taxon>
        <taxon>Arthropoda</taxon>
        <taxon>Chelicerata</taxon>
        <taxon>Arachnida</taxon>
        <taxon>Araneae</taxon>
        <taxon>Araneomorphae</taxon>
        <taxon>Entelegynae</taxon>
        <taxon>Araneoidea</taxon>
        <taxon>Araneidae</taxon>
        <taxon>Caerostris</taxon>
    </lineage>
</organism>
<sequence length="280" mass="31201">MMTSKSRPSTSSGTTSNTFEQALRFHGTRIQQQHGRWGMRCGENFVEGVEGWSERSTSVMESCRGASPPHRENIFFSTFFMFFSPSLPLSTRPRAEEDSFGVLLPPANAAAADGVIGGPGLNFRGRRKHLHVSFLPFDPPLIHPRTERDSFGELLPPVIYKTSLLQYRVIGGPGLNFRESQSSFEFVVEPPKTTFNSRPVTPGVSYASFLRGPPPAAPSGAKENQYNLFHCQRARFRNPDDESLKRDALHTVHRTISVVPFKERKVPQTQSTGHPDSGKL</sequence>
<gene>
    <name evidence="2" type="ORF">CDAR_545241</name>
</gene>
<dbReference type="Proteomes" id="UP001054837">
    <property type="component" value="Unassembled WGS sequence"/>
</dbReference>
<keyword evidence="3" id="KW-1185">Reference proteome</keyword>
<reference evidence="2 3" key="1">
    <citation type="submission" date="2021-06" db="EMBL/GenBank/DDBJ databases">
        <title>Caerostris darwini draft genome.</title>
        <authorList>
            <person name="Kono N."/>
            <person name="Arakawa K."/>
        </authorList>
    </citation>
    <scope>NUCLEOTIDE SEQUENCE [LARGE SCALE GENOMIC DNA]</scope>
</reference>
<accession>A0AAV4W414</accession>
<evidence type="ECO:0000313" key="2">
    <source>
        <dbReference type="EMBL" id="GIY76978.1"/>
    </source>
</evidence>
<dbReference type="AlphaFoldDB" id="A0AAV4W414"/>
<dbReference type="EMBL" id="BPLQ01014065">
    <property type="protein sequence ID" value="GIY76978.1"/>
    <property type="molecule type" value="Genomic_DNA"/>
</dbReference>
<comment type="caution">
    <text evidence="2">The sequence shown here is derived from an EMBL/GenBank/DDBJ whole genome shotgun (WGS) entry which is preliminary data.</text>
</comment>
<evidence type="ECO:0000313" key="3">
    <source>
        <dbReference type="Proteomes" id="UP001054837"/>
    </source>
</evidence>